<evidence type="ECO:0000256" key="1">
    <source>
        <dbReference type="SAM" id="MobiDB-lite"/>
    </source>
</evidence>
<protein>
    <submittedName>
        <fullName evidence="3">Uncharacterized protein</fullName>
    </submittedName>
</protein>
<dbReference type="AlphaFoldDB" id="A0A1C3EPI6"/>
<dbReference type="EMBL" id="LYBM01000006">
    <property type="protein sequence ID" value="ODA35133.1"/>
    <property type="molecule type" value="Genomic_DNA"/>
</dbReference>
<evidence type="ECO:0000256" key="2">
    <source>
        <dbReference type="SAM" id="Phobius"/>
    </source>
</evidence>
<evidence type="ECO:0000313" key="4">
    <source>
        <dbReference type="Proteomes" id="UP000094936"/>
    </source>
</evidence>
<dbReference type="RefSeq" id="WP_068900049.1">
    <property type="nucleotide sequence ID" value="NZ_JBHUIF010000013.1"/>
</dbReference>
<keyword evidence="2" id="KW-0812">Transmembrane</keyword>
<keyword evidence="4" id="KW-1185">Reference proteome</keyword>
<feature type="compositionally biased region" description="Basic and acidic residues" evidence="1">
    <location>
        <begin position="64"/>
        <end position="74"/>
    </location>
</feature>
<proteinExistence type="predicted"/>
<gene>
    <name evidence="3" type="ORF">A8L45_05525</name>
</gene>
<feature type="transmembrane region" description="Helical" evidence="2">
    <location>
        <begin position="30"/>
        <end position="55"/>
    </location>
</feature>
<sequence length="181" mass="19300">MGMAAACAVGGTAAVGAAGGAGLLGAVGAAASIALPVLGIVAGGVALTGAALLAGKVIGGLLKPKPEKPEKPEKPQTGCEKPQKPCTKPPKPCTKPPKPPQCPYEVQHSCSHAHYQHGMETQGNSCKSKLAYFYHKRKLEIQYMQYITYMQYRHQVQLDFMRAASQYHFHVPPVFAHHGKW</sequence>
<keyword evidence="2" id="KW-1133">Transmembrane helix</keyword>
<accession>A0A1C3EPI6</accession>
<comment type="caution">
    <text evidence="3">The sequence shown here is derived from an EMBL/GenBank/DDBJ whole genome shotgun (WGS) entry which is preliminary data.</text>
</comment>
<keyword evidence="2" id="KW-0472">Membrane</keyword>
<organism evidence="3 4">
    <name type="scientific">Veronia pacifica</name>
    <dbReference type="NCBI Taxonomy" id="1080227"/>
    <lineage>
        <taxon>Bacteria</taxon>
        <taxon>Pseudomonadati</taxon>
        <taxon>Pseudomonadota</taxon>
        <taxon>Gammaproteobacteria</taxon>
        <taxon>Vibrionales</taxon>
        <taxon>Vibrionaceae</taxon>
        <taxon>Veronia</taxon>
    </lineage>
</organism>
<feature type="compositionally biased region" description="Pro residues" evidence="1">
    <location>
        <begin position="87"/>
        <end position="99"/>
    </location>
</feature>
<name>A0A1C3EPI6_9GAMM</name>
<dbReference type="Proteomes" id="UP000094936">
    <property type="component" value="Unassembled WGS sequence"/>
</dbReference>
<evidence type="ECO:0000313" key="3">
    <source>
        <dbReference type="EMBL" id="ODA35133.1"/>
    </source>
</evidence>
<feature type="region of interest" description="Disordered" evidence="1">
    <location>
        <begin position="62"/>
        <end position="99"/>
    </location>
</feature>
<reference evidence="3 4" key="1">
    <citation type="submission" date="2016-05" db="EMBL/GenBank/DDBJ databases">
        <title>Genomic Taxonomy of the Vibrionaceae.</title>
        <authorList>
            <person name="Gomez-Gil B."/>
            <person name="Enciso-Ibarra J."/>
        </authorList>
    </citation>
    <scope>NUCLEOTIDE SEQUENCE [LARGE SCALE GENOMIC DNA]</scope>
    <source>
        <strain evidence="3 4">CAIM 1920</strain>
    </source>
</reference>